<sequence length="248" mass="28125">MYRTISPLIKSIYCYEPNCNHRCGRFHKSSSAGRPRPKPPRKPSHSFDIPTTSALDIDTTHRLSVTASHANPTSPFSTASTITLDDIIASARRKTSIDFQPIVLPSPVFLDELPSQEEPYFRTDSKSSMEGINELEDEFVQHLIDSDSEEEFWNNEPTSLIVDDELADFEELLKATQQPQDHYSNPTDRPADPLKRKRKKMAKQNDEDSSSIELSVADIDPEVLSLYNQQFTALTTTNFNKVEYEGNL</sequence>
<feature type="region of interest" description="Disordered" evidence="1">
    <location>
        <begin position="27"/>
        <end position="51"/>
    </location>
</feature>
<accession>A0A914YJE5</accession>
<evidence type="ECO:0000313" key="3">
    <source>
        <dbReference type="WBParaSite" id="PSU_v2.g19630.t1"/>
    </source>
</evidence>
<keyword evidence="2" id="KW-1185">Reference proteome</keyword>
<evidence type="ECO:0000313" key="2">
    <source>
        <dbReference type="Proteomes" id="UP000887577"/>
    </source>
</evidence>
<dbReference type="AlphaFoldDB" id="A0A914YJE5"/>
<feature type="compositionally biased region" description="Polar residues" evidence="1">
    <location>
        <begin position="175"/>
        <end position="187"/>
    </location>
</feature>
<name>A0A914YJE5_9BILA</name>
<feature type="compositionally biased region" description="Basic residues" evidence="1">
    <location>
        <begin position="35"/>
        <end position="44"/>
    </location>
</feature>
<evidence type="ECO:0000256" key="1">
    <source>
        <dbReference type="SAM" id="MobiDB-lite"/>
    </source>
</evidence>
<feature type="region of interest" description="Disordered" evidence="1">
    <location>
        <begin position="175"/>
        <end position="213"/>
    </location>
</feature>
<proteinExistence type="predicted"/>
<dbReference type="WBParaSite" id="PSU_v2.g19630.t1">
    <property type="protein sequence ID" value="PSU_v2.g19630.t1"/>
    <property type="gene ID" value="PSU_v2.g19630"/>
</dbReference>
<reference evidence="3" key="1">
    <citation type="submission" date="2022-11" db="UniProtKB">
        <authorList>
            <consortium name="WormBaseParasite"/>
        </authorList>
    </citation>
    <scope>IDENTIFICATION</scope>
</reference>
<dbReference type="Proteomes" id="UP000887577">
    <property type="component" value="Unplaced"/>
</dbReference>
<protein>
    <submittedName>
        <fullName evidence="3">Uncharacterized protein</fullName>
    </submittedName>
</protein>
<organism evidence="2 3">
    <name type="scientific">Panagrolaimus superbus</name>
    <dbReference type="NCBI Taxonomy" id="310955"/>
    <lineage>
        <taxon>Eukaryota</taxon>
        <taxon>Metazoa</taxon>
        <taxon>Ecdysozoa</taxon>
        <taxon>Nematoda</taxon>
        <taxon>Chromadorea</taxon>
        <taxon>Rhabditida</taxon>
        <taxon>Tylenchina</taxon>
        <taxon>Panagrolaimomorpha</taxon>
        <taxon>Panagrolaimoidea</taxon>
        <taxon>Panagrolaimidae</taxon>
        <taxon>Panagrolaimus</taxon>
    </lineage>
</organism>